<sequence>TQCIQAADRTEEEHSRHRRLKDKRPGGAPGRWEKIAQDLGRSVTEVR</sequence>
<reference evidence="3" key="1">
    <citation type="journal article" date="2004" name="Nature">
        <title>Genome duplication in the teleost fish Tetraodon nigroviridis reveals the early vertebrate proto-karyotype.</title>
        <authorList>
            <person name="Jaillon O."/>
            <person name="Aury J.-M."/>
            <person name="Brunet F."/>
            <person name="Petit J.-L."/>
            <person name="Stange-Thomann N."/>
            <person name="Mauceli E."/>
            <person name="Bouneau L."/>
            <person name="Fischer C."/>
            <person name="Ozouf-Costaz C."/>
            <person name="Bernot A."/>
            <person name="Nicaud S."/>
            <person name="Jaffe D."/>
            <person name="Fisher S."/>
            <person name="Lutfalla G."/>
            <person name="Dossat C."/>
            <person name="Segurens B."/>
            <person name="Dasilva C."/>
            <person name="Salanoubat M."/>
            <person name="Levy M."/>
            <person name="Boudet N."/>
            <person name="Castellano S."/>
            <person name="Anthouard V."/>
            <person name="Jubin C."/>
            <person name="Castelli V."/>
            <person name="Katinka M."/>
            <person name="Vacherie B."/>
            <person name="Biemont C."/>
            <person name="Skalli Z."/>
            <person name="Cattolico L."/>
            <person name="Poulain J."/>
            <person name="De Berardinis V."/>
            <person name="Cruaud C."/>
            <person name="Duprat S."/>
            <person name="Brottier P."/>
            <person name="Coutanceau J.-P."/>
            <person name="Gouzy J."/>
            <person name="Parra G."/>
            <person name="Lardier G."/>
            <person name="Chapple C."/>
            <person name="McKernan K.J."/>
            <person name="McEwan P."/>
            <person name="Bosak S."/>
            <person name="Kellis M."/>
            <person name="Volff J.-N."/>
            <person name="Guigo R."/>
            <person name="Zody M.C."/>
            <person name="Mesirov J."/>
            <person name="Lindblad-Toh K."/>
            <person name="Birren B."/>
            <person name="Nusbaum C."/>
            <person name="Kahn D."/>
            <person name="Robinson-Rechavi M."/>
            <person name="Laudet V."/>
            <person name="Schachter V."/>
            <person name="Quetier F."/>
            <person name="Saurin W."/>
            <person name="Scarpelli C."/>
            <person name="Wincker P."/>
            <person name="Lander E.S."/>
            <person name="Weissenbach J."/>
            <person name="Roest Crollius H."/>
        </authorList>
    </citation>
    <scope>NUCLEOTIDE SEQUENCE [LARGE SCALE GENOMIC DNA]</scope>
</reference>
<protein>
    <submittedName>
        <fullName evidence="3">Chromosome undetermined SCAF22904, whole genome shotgun sequence</fullName>
    </submittedName>
</protein>
<dbReference type="OrthoDB" id="1420887at2759"/>
<proteinExistence type="predicted"/>
<dbReference type="Gene3D" id="1.10.10.60">
    <property type="entry name" value="Homeodomain-like"/>
    <property type="match status" value="1"/>
</dbReference>
<evidence type="ECO:0000313" key="3">
    <source>
        <dbReference type="EMBL" id="CAG14491.1"/>
    </source>
</evidence>
<evidence type="ECO:0000259" key="2">
    <source>
        <dbReference type="Pfam" id="PF23082"/>
    </source>
</evidence>
<evidence type="ECO:0000256" key="1">
    <source>
        <dbReference type="SAM" id="MobiDB-lite"/>
    </source>
</evidence>
<gene>
    <name evidence="3" type="ORF">GSTENG00037680001</name>
</gene>
<dbReference type="InterPro" id="IPR001005">
    <property type="entry name" value="SANT/Myb"/>
</dbReference>
<feature type="non-terminal residue" evidence="3">
    <location>
        <position position="47"/>
    </location>
</feature>
<organism evidence="3">
    <name type="scientific">Tetraodon nigroviridis</name>
    <name type="common">Spotted green pufferfish</name>
    <name type="synonym">Chelonodon nigroviridis</name>
    <dbReference type="NCBI Taxonomy" id="99883"/>
    <lineage>
        <taxon>Eukaryota</taxon>
        <taxon>Metazoa</taxon>
        <taxon>Chordata</taxon>
        <taxon>Craniata</taxon>
        <taxon>Vertebrata</taxon>
        <taxon>Euteleostomi</taxon>
        <taxon>Actinopterygii</taxon>
        <taxon>Neopterygii</taxon>
        <taxon>Teleostei</taxon>
        <taxon>Neoteleostei</taxon>
        <taxon>Acanthomorphata</taxon>
        <taxon>Eupercaria</taxon>
        <taxon>Tetraodontiformes</taxon>
        <taxon>Tetradontoidea</taxon>
        <taxon>Tetraodontidae</taxon>
        <taxon>Tetraodon</taxon>
    </lineage>
</organism>
<dbReference type="Pfam" id="PF23082">
    <property type="entry name" value="Myb_DNA-binding_2"/>
    <property type="match status" value="1"/>
</dbReference>
<dbReference type="KEGG" id="tng:GSTEN00037680G001"/>
<accession>Q4RAU2</accession>
<feature type="non-terminal residue" evidence="3">
    <location>
        <position position="1"/>
    </location>
</feature>
<dbReference type="EMBL" id="CAAE01022904">
    <property type="protein sequence ID" value="CAG14491.1"/>
    <property type="molecule type" value="Genomic_DNA"/>
</dbReference>
<feature type="region of interest" description="Disordered" evidence="1">
    <location>
        <begin position="1"/>
        <end position="47"/>
    </location>
</feature>
<reference evidence="3" key="2">
    <citation type="submission" date="2004-02" db="EMBL/GenBank/DDBJ databases">
        <authorList>
            <consortium name="Genoscope"/>
            <consortium name="Whitehead Institute Centre for Genome Research"/>
        </authorList>
    </citation>
    <scope>NUCLEOTIDE SEQUENCE</scope>
</reference>
<name>Q4RAU2_TETNG</name>
<dbReference type="AlphaFoldDB" id="Q4RAU2"/>
<feature type="domain" description="Myb-like" evidence="2">
    <location>
        <begin position="10"/>
        <end position="45"/>
    </location>
</feature>